<evidence type="ECO:0000313" key="3">
    <source>
        <dbReference type="Proteomes" id="UP000033901"/>
    </source>
</evidence>
<dbReference type="InterPro" id="IPR001585">
    <property type="entry name" value="TAL/FSA"/>
</dbReference>
<gene>
    <name evidence="2" type="ORF">UW61_C0012G0006</name>
</gene>
<dbReference type="AlphaFoldDB" id="A0A0G1J6M7"/>
<dbReference type="NCBIfam" id="TIGR02134">
    <property type="entry name" value="transald_staph"/>
    <property type="match status" value="1"/>
</dbReference>
<evidence type="ECO:0000313" key="2">
    <source>
        <dbReference type="EMBL" id="KKT67286.1"/>
    </source>
</evidence>
<dbReference type="InterPro" id="IPR011861">
    <property type="entry name" value="Transald_staph-type"/>
</dbReference>
<accession>A0A0G1J6M7</accession>
<dbReference type="Gene3D" id="3.20.20.70">
    <property type="entry name" value="Aldolase class I"/>
    <property type="match status" value="1"/>
</dbReference>
<dbReference type="Proteomes" id="UP000033901">
    <property type="component" value="Unassembled WGS sequence"/>
</dbReference>
<dbReference type="SUPFAM" id="SSF51569">
    <property type="entry name" value="Aldolase"/>
    <property type="match status" value="1"/>
</dbReference>
<dbReference type="InterPro" id="IPR013785">
    <property type="entry name" value="Aldolase_TIM"/>
</dbReference>
<reference evidence="2 3" key="1">
    <citation type="journal article" date="2015" name="Nature">
        <title>rRNA introns, odd ribosomes, and small enigmatic genomes across a large radiation of phyla.</title>
        <authorList>
            <person name="Brown C.T."/>
            <person name="Hug L.A."/>
            <person name="Thomas B.C."/>
            <person name="Sharon I."/>
            <person name="Castelle C.J."/>
            <person name="Singh A."/>
            <person name="Wilkins M.J."/>
            <person name="Williams K.H."/>
            <person name="Banfield J.F."/>
        </authorList>
    </citation>
    <scope>NUCLEOTIDE SEQUENCE [LARGE SCALE GENOMIC DNA]</scope>
</reference>
<sequence>MNDTNKLNIKLFADGADLAGIKEMAVSPLVKGFTTNPTLMRKAGVSDYKTFALEALRVIGDRPISFEVFADELDKMEMQARAITSWGNNIYVKIPVTNTKGEFSGPLIERLSLARVQLNVTAVMTPKQVRAVTKCLSLKTPAIISVFAGRIADTGRDPMPMMAEAVHIMKAKPKAELIWASPRELLNVFQADSVGCHIITATNDILKKLSLVGKDLDQYSLETVEMFYKDAQAAGYNIAI</sequence>
<dbReference type="Pfam" id="PF00923">
    <property type="entry name" value="TAL_FSA"/>
    <property type="match status" value="1"/>
</dbReference>
<dbReference type="EMBL" id="LCIZ01000012">
    <property type="protein sequence ID" value="KKT67286.1"/>
    <property type="molecule type" value="Genomic_DNA"/>
</dbReference>
<dbReference type="PANTHER" id="PTHR10683">
    <property type="entry name" value="TRANSALDOLASE"/>
    <property type="match status" value="1"/>
</dbReference>
<dbReference type="PANTHER" id="PTHR10683:SF40">
    <property type="entry name" value="FRUCTOSE-6-PHOSPHATE ALDOLASE 1-RELATED"/>
    <property type="match status" value="1"/>
</dbReference>
<organism evidence="2 3">
    <name type="scientific">Candidatus Curtissbacteria bacterium GW2011_GWC1_44_33</name>
    <dbReference type="NCBI Taxonomy" id="1618413"/>
    <lineage>
        <taxon>Bacteria</taxon>
        <taxon>Candidatus Curtissiibacteriota</taxon>
    </lineage>
</organism>
<dbReference type="GO" id="GO:0005975">
    <property type="term" value="P:carbohydrate metabolic process"/>
    <property type="evidence" value="ECO:0007669"/>
    <property type="project" value="InterPro"/>
</dbReference>
<name>A0A0G1J6M7_9BACT</name>
<keyword evidence="1" id="KW-0704">Schiff base</keyword>
<protein>
    <submittedName>
        <fullName evidence="2">Transaldolase</fullName>
    </submittedName>
</protein>
<dbReference type="PATRIC" id="fig|1618413.3.peg.175"/>
<evidence type="ECO:0000256" key="1">
    <source>
        <dbReference type="ARBA" id="ARBA00023270"/>
    </source>
</evidence>
<proteinExistence type="predicted"/>
<comment type="caution">
    <text evidence="2">The sequence shown here is derived from an EMBL/GenBank/DDBJ whole genome shotgun (WGS) entry which is preliminary data.</text>
</comment>